<protein>
    <recommendedName>
        <fullName evidence="3">Aminotransferase class V domain-containing protein</fullName>
    </recommendedName>
</protein>
<evidence type="ECO:0000313" key="4">
    <source>
        <dbReference type="EMBL" id="TRY61163.1"/>
    </source>
</evidence>
<proteinExistence type="predicted"/>
<organism evidence="4 5">
    <name type="scientific">Tigriopus californicus</name>
    <name type="common">Marine copepod</name>
    <dbReference type="NCBI Taxonomy" id="6832"/>
    <lineage>
        <taxon>Eukaryota</taxon>
        <taxon>Metazoa</taxon>
        <taxon>Ecdysozoa</taxon>
        <taxon>Arthropoda</taxon>
        <taxon>Crustacea</taxon>
        <taxon>Multicrustacea</taxon>
        <taxon>Hexanauplia</taxon>
        <taxon>Copepoda</taxon>
        <taxon>Harpacticoida</taxon>
        <taxon>Harpacticidae</taxon>
        <taxon>Tigriopus</taxon>
    </lineage>
</organism>
<dbReference type="PANTHER" id="PTHR43092:SF4">
    <property type="entry name" value="AMINOTRANSFERASE CLASS V DOMAIN-CONTAINING PROTEIN"/>
    <property type="match status" value="1"/>
</dbReference>
<keyword evidence="5" id="KW-1185">Reference proteome</keyword>
<feature type="region of interest" description="Disordered" evidence="2">
    <location>
        <begin position="1"/>
        <end position="30"/>
    </location>
</feature>
<dbReference type="EMBL" id="VCGU01000459">
    <property type="protein sequence ID" value="TRY61163.1"/>
    <property type="molecule type" value="Genomic_DNA"/>
</dbReference>
<dbReference type="SUPFAM" id="SSF53383">
    <property type="entry name" value="PLP-dependent transferases"/>
    <property type="match status" value="1"/>
</dbReference>
<dbReference type="Proteomes" id="UP000318571">
    <property type="component" value="Chromosome 8"/>
</dbReference>
<name>A0A553N6Y5_TIGCA</name>
<dbReference type="InterPro" id="IPR015424">
    <property type="entry name" value="PyrdxlP-dep_Trfase"/>
</dbReference>
<comment type="caution">
    <text evidence="4">The sequence shown here is derived from an EMBL/GenBank/DDBJ whole genome shotgun (WGS) entry which is preliminary data.</text>
</comment>
<dbReference type="PANTHER" id="PTHR43092">
    <property type="entry name" value="L-CYSTEINE DESULFHYDRASE"/>
    <property type="match status" value="1"/>
</dbReference>
<dbReference type="Pfam" id="PF00266">
    <property type="entry name" value="Aminotran_5"/>
    <property type="match status" value="1"/>
</dbReference>
<dbReference type="InterPro" id="IPR000192">
    <property type="entry name" value="Aminotrans_V_dom"/>
</dbReference>
<evidence type="ECO:0000259" key="3">
    <source>
        <dbReference type="Pfam" id="PF00266"/>
    </source>
</evidence>
<dbReference type="Gene3D" id="3.40.640.10">
    <property type="entry name" value="Type I PLP-dependent aspartate aminotransferase-like (Major domain)"/>
    <property type="match status" value="1"/>
</dbReference>
<evidence type="ECO:0000313" key="5">
    <source>
        <dbReference type="Proteomes" id="UP000318571"/>
    </source>
</evidence>
<gene>
    <name evidence="4" type="ORF">TCAL_08278</name>
</gene>
<dbReference type="OrthoDB" id="5978656at2759"/>
<dbReference type="AlphaFoldDB" id="A0A553N6Y5"/>
<dbReference type="OMA" id="TGNCHKW"/>
<evidence type="ECO:0000256" key="1">
    <source>
        <dbReference type="ARBA" id="ARBA00022898"/>
    </source>
</evidence>
<evidence type="ECO:0000256" key="2">
    <source>
        <dbReference type="SAM" id="MobiDB-lite"/>
    </source>
</evidence>
<sequence length="426" mass="47948">MTSKRGAKFQLWAQGGGGGDDGDDGGRNEIPQFGEQMKAEFGLAFQEIVFCNQGSYGVCPRRVVQYKHDLVDEMEAYPDYWFRKVFAGKSNEARKQLANFLGSDPDHLVFVPNATVGVNTVLKSLQFQPEEEILHNNHTYMAVKNTVDATVTKYDADILSLDFTFPIESEEEIVDLYSEVCQRNRSIRLAVVDHISSPSGIQFPIKRIAEKLHKYGVLVMVDGAHAPGQVPLDMKDLADAGVDFYTGNLHKWLFTPRGCGFLWVHPRHHHMIQPLVTSNIYKKSFVEGFQLAGTDDYSNYLASEAALEFFNGLGGFEGIHGYVVPLLKWARDMIGEALGTKKLPIPATMESPYLKVVGLPNLPDGRENCFETAEQLIREIMDEYNVVVQVACFQGQLWTRISGSIYSTKEDYFKLRDALKHKFNVQ</sequence>
<reference evidence="4 5" key="1">
    <citation type="journal article" date="2018" name="Nat. Ecol. Evol.">
        <title>Genomic signatures of mitonuclear coevolution across populations of Tigriopus californicus.</title>
        <authorList>
            <person name="Barreto F.S."/>
            <person name="Watson E.T."/>
            <person name="Lima T.G."/>
            <person name="Willett C.S."/>
            <person name="Edmands S."/>
            <person name="Li W."/>
            <person name="Burton R.S."/>
        </authorList>
    </citation>
    <scope>NUCLEOTIDE SEQUENCE [LARGE SCALE GENOMIC DNA]</scope>
    <source>
        <strain evidence="4 5">San Diego</strain>
    </source>
</reference>
<feature type="domain" description="Aminotransferase class V" evidence="3">
    <location>
        <begin position="84"/>
        <end position="334"/>
    </location>
</feature>
<dbReference type="InterPro" id="IPR015421">
    <property type="entry name" value="PyrdxlP-dep_Trfase_major"/>
</dbReference>
<keyword evidence="1" id="KW-0663">Pyridoxal phosphate</keyword>
<accession>A0A553N6Y5</accession>
<dbReference type="STRING" id="6832.A0A553N6Y5"/>